<dbReference type="PROSITE" id="PS51779">
    <property type="entry name" value="POTRA"/>
    <property type="match status" value="1"/>
</dbReference>
<dbReference type="InterPro" id="IPR051544">
    <property type="entry name" value="TPS_OM_transporter"/>
</dbReference>
<evidence type="ECO:0000256" key="9">
    <source>
        <dbReference type="ARBA" id="ARBA00023237"/>
    </source>
</evidence>
<dbReference type="InterPro" id="IPR027282">
    <property type="entry name" value="TPS"/>
</dbReference>
<dbReference type="Pfam" id="PF03865">
    <property type="entry name" value="ShlB"/>
    <property type="match status" value="1"/>
</dbReference>
<comment type="similarity">
    <text evidence="2">Belongs to the TPS (TC 1.B.20) family.</text>
</comment>
<keyword evidence="3" id="KW-0813">Transport</keyword>
<dbReference type="GO" id="GO:0006811">
    <property type="term" value="P:monoatomic ion transport"/>
    <property type="evidence" value="ECO:0007669"/>
    <property type="project" value="UniProtKB-KW"/>
</dbReference>
<dbReference type="InterPro" id="IPR034746">
    <property type="entry name" value="POTRA"/>
</dbReference>
<keyword evidence="4" id="KW-1134">Transmembrane beta strand</keyword>
<evidence type="ECO:0000313" key="14">
    <source>
        <dbReference type="Proteomes" id="UP000286908"/>
    </source>
</evidence>
<evidence type="ECO:0000256" key="8">
    <source>
        <dbReference type="ARBA" id="ARBA00023136"/>
    </source>
</evidence>
<comment type="caution">
    <text evidence="13">The sequence shown here is derived from an EMBL/GenBank/DDBJ whole genome shotgun (WGS) entry which is preliminary data.</text>
</comment>
<feature type="signal peptide" evidence="11">
    <location>
        <begin position="1"/>
        <end position="29"/>
    </location>
</feature>
<keyword evidence="9" id="KW-0998">Cell outer membrane</keyword>
<keyword evidence="11" id="KW-0732">Signal</keyword>
<keyword evidence="8" id="KW-0472">Membrane</keyword>
<evidence type="ECO:0000259" key="12">
    <source>
        <dbReference type="PROSITE" id="PS51779"/>
    </source>
</evidence>
<dbReference type="PIRSF" id="PIRSF029745">
    <property type="entry name" value="FhaC"/>
    <property type="match status" value="1"/>
</dbReference>
<dbReference type="PANTHER" id="PTHR34597">
    <property type="entry name" value="SLR1661 PROTEIN"/>
    <property type="match status" value="1"/>
</dbReference>
<organism evidence="13 14">
    <name type="scientific">Morganella morganii</name>
    <name type="common">Proteus morganii</name>
    <dbReference type="NCBI Taxonomy" id="582"/>
    <lineage>
        <taxon>Bacteria</taxon>
        <taxon>Pseudomonadati</taxon>
        <taxon>Pseudomonadota</taxon>
        <taxon>Gammaproteobacteria</taxon>
        <taxon>Enterobacterales</taxon>
        <taxon>Morganellaceae</taxon>
        <taxon>Morganella</taxon>
    </lineage>
</organism>
<dbReference type="GO" id="GO:0009279">
    <property type="term" value="C:cell outer membrane"/>
    <property type="evidence" value="ECO:0007669"/>
    <property type="project" value="UniProtKB-SubCell"/>
</dbReference>
<sequence length="579" mass="63853">MQGKQKPRLSVRPLWLGLLGCITVPTVLATPADDARLQQEAARQFQQQEQQQKSRDDALTPKAPDIRLSEDTFSPSHLVFPEEKPCFAINHVTLTGQEALPRWVPLTRLANQAVGHCVGVKGINLLMSTLQNRLINHGWVTSQVLAPQQDLSRGELQLRIVPGSVRDVRLTPSSSSRVSLYSAMPAHRGNLLDVRDIEQGLENLQRLPTVTARMALHPGEAPGESDIVIERSQSRFWRVGAWVDDTGTQSTGRYQGGVMLALDNPTSLSDLFYVTASRDLGFAGKKSTKNLSGHYSVPFGYWLLGITASDYDYHQTIAGRNADILYAGKSRTLDVQLSRVLHRNATSKTTATYDVLARETRNFISNVEIGDQKRRTSAWRLGLTHRHYLGPATLDAGVSYQRGTRWFGALPAPEEHWDDYGGVTALSKILSWNASLTAPFAFGGQDFSWNTTWRRQMSNTPLTPQDEFSIGNRWTVRGFDGERTLSATNGWTVQNTLAWSTPVPAQELYLGADYGEVSGNSTTLSNLTGRHLAGSVLGLRGAITPASVSYDLFAGLPLSKPAGFKTDPVTFGFSLNWNY</sequence>
<dbReference type="GO" id="GO:0046819">
    <property type="term" value="P:protein secretion by the type V secretion system"/>
    <property type="evidence" value="ECO:0007669"/>
    <property type="project" value="TreeGrafter"/>
</dbReference>
<evidence type="ECO:0000256" key="6">
    <source>
        <dbReference type="ARBA" id="ARBA00022927"/>
    </source>
</evidence>
<dbReference type="FunFam" id="3.10.20.310:FF:000018">
    <property type="entry name" value="ShlB/FhaC/HecB family hemolysin secretion/activation protein"/>
    <property type="match status" value="1"/>
</dbReference>
<dbReference type="GO" id="GO:0008320">
    <property type="term" value="F:protein transmembrane transporter activity"/>
    <property type="evidence" value="ECO:0007669"/>
    <property type="project" value="TreeGrafter"/>
</dbReference>
<dbReference type="InterPro" id="IPR035251">
    <property type="entry name" value="ShlB_POTRA"/>
</dbReference>
<reference evidence="13 14" key="1">
    <citation type="submission" date="2017-08" db="EMBL/GenBank/DDBJ databases">
        <title>Draft genome sequence of pheromone producing symbiont Morganella morganii, of the female New Zealand grass grub Costelytra giveni.</title>
        <authorList>
            <person name="Laugraud A."/>
            <person name="Young S.D."/>
            <person name="Hurst M.H."/>
        </authorList>
    </citation>
    <scope>NUCLEOTIDE SEQUENCE [LARGE SCALE GENOMIC DNA]</scope>
    <source>
        <strain evidence="13 14">MMsCG</strain>
    </source>
</reference>
<evidence type="ECO:0000256" key="1">
    <source>
        <dbReference type="ARBA" id="ARBA00004442"/>
    </source>
</evidence>
<feature type="chain" id="PRO_5019265518" evidence="11">
    <location>
        <begin position="30"/>
        <end position="579"/>
    </location>
</feature>
<evidence type="ECO:0000256" key="4">
    <source>
        <dbReference type="ARBA" id="ARBA00022452"/>
    </source>
</evidence>
<dbReference type="Gene3D" id="3.10.20.310">
    <property type="entry name" value="membrane protein fhac"/>
    <property type="match status" value="1"/>
</dbReference>
<dbReference type="InterPro" id="IPR013686">
    <property type="entry name" value="Polypept-transport_assoc_ShlB"/>
</dbReference>
<dbReference type="Pfam" id="PF08479">
    <property type="entry name" value="POTRA_2"/>
    <property type="match status" value="1"/>
</dbReference>
<keyword evidence="5" id="KW-0812">Transmembrane</keyword>
<evidence type="ECO:0000256" key="2">
    <source>
        <dbReference type="ARBA" id="ARBA00009055"/>
    </source>
</evidence>
<evidence type="ECO:0000313" key="13">
    <source>
        <dbReference type="EMBL" id="RUT65561.1"/>
    </source>
</evidence>
<accession>A0A433ZTX5</accession>
<gene>
    <name evidence="13" type="ORF">CKG00_03415</name>
</gene>
<evidence type="ECO:0000256" key="11">
    <source>
        <dbReference type="SAM" id="SignalP"/>
    </source>
</evidence>
<dbReference type="Pfam" id="PF17287">
    <property type="entry name" value="POTRA_3"/>
    <property type="match status" value="1"/>
</dbReference>
<dbReference type="AlphaFoldDB" id="A0A433ZTX5"/>
<proteinExistence type="inferred from homology"/>
<protein>
    <submittedName>
        <fullName evidence="13">ShlB/FhaC/HecB family hemolysin secretion/activation protein</fullName>
    </submittedName>
</protein>
<dbReference type="EMBL" id="NRQY01000001">
    <property type="protein sequence ID" value="RUT65561.1"/>
    <property type="molecule type" value="Genomic_DNA"/>
</dbReference>
<name>A0A433ZTX5_MORMO</name>
<dbReference type="GO" id="GO:0098046">
    <property type="term" value="C:type V protein secretion system complex"/>
    <property type="evidence" value="ECO:0007669"/>
    <property type="project" value="TreeGrafter"/>
</dbReference>
<dbReference type="InterPro" id="IPR005565">
    <property type="entry name" value="Hemolysn_activator_HlyB_C"/>
</dbReference>
<evidence type="ECO:0000256" key="3">
    <source>
        <dbReference type="ARBA" id="ARBA00022448"/>
    </source>
</evidence>
<comment type="subcellular location">
    <subcellularLocation>
        <location evidence="1">Cell outer membrane</location>
    </subcellularLocation>
</comment>
<dbReference type="OrthoDB" id="290122at2"/>
<keyword evidence="7" id="KW-0406">Ion transport</keyword>
<evidence type="ECO:0000256" key="5">
    <source>
        <dbReference type="ARBA" id="ARBA00022692"/>
    </source>
</evidence>
<feature type="region of interest" description="Disordered" evidence="10">
    <location>
        <begin position="39"/>
        <end position="69"/>
    </location>
</feature>
<dbReference type="FunFam" id="2.40.160.50:FF:000009">
    <property type="entry name" value="Putative hemolysin activator protein"/>
    <property type="match status" value="1"/>
</dbReference>
<dbReference type="Proteomes" id="UP000286908">
    <property type="component" value="Unassembled WGS sequence"/>
</dbReference>
<keyword evidence="6" id="KW-0653">Protein transport</keyword>
<evidence type="ECO:0000256" key="10">
    <source>
        <dbReference type="SAM" id="MobiDB-lite"/>
    </source>
</evidence>
<feature type="compositionally biased region" description="Basic and acidic residues" evidence="10">
    <location>
        <begin position="52"/>
        <end position="69"/>
    </location>
</feature>
<dbReference type="PANTHER" id="PTHR34597:SF3">
    <property type="entry name" value="OUTER MEMBRANE TRANSPORTER CDIB"/>
    <property type="match status" value="1"/>
</dbReference>
<evidence type="ECO:0000256" key="7">
    <source>
        <dbReference type="ARBA" id="ARBA00023065"/>
    </source>
</evidence>
<feature type="compositionally biased region" description="Low complexity" evidence="10">
    <location>
        <begin position="39"/>
        <end position="51"/>
    </location>
</feature>
<dbReference type="Gene3D" id="2.40.160.50">
    <property type="entry name" value="membrane protein fhac: a member of the omp85/tpsb transporter family"/>
    <property type="match status" value="1"/>
</dbReference>
<feature type="domain" description="POTRA" evidence="12">
    <location>
        <begin position="87"/>
        <end position="163"/>
    </location>
</feature>